<dbReference type="SUPFAM" id="SSF101941">
    <property type="entry name" value="NAC domain"/>
    <property type="match status" value="1"/>
</dbReference>
<dbReference type="EMBL" id="KZ305034">
    <property type="protein sequence ID" value="PIA44444.1"/>
    <property type="molecule type" value="Genomic_DNA"/>
</dbReference>
<name>A0A2G5DLQ9_AQUCA</name>
<dbReference type="GO" id="GO:0006355">
    <property type="term" value="P:regulation of DNA-templated transcription"/>
    <property type="evidence" value="ECO:0007669"/>
    <property type="project" value="InterPro"/>
</dbReference>
<gene>
    <name evidence="7" type="ORF">AQUCO_01700204v1</name>
</gene>
<proteinExistence type="predicted"/>
<evidence type="ECO:0000256" key="1">
    <source>
        <dbReference type="ARBA" id="ARBA00023015"/>
    </source>
</evidence>
<dbReference type="STRING" id="218851.A0A2G5DLQ9"/>
<keyword evidence="8" id="KW-1185">Reference proteome</keyword>
<evidence type="ECO:0000256" key="3">
    <source>
        <dbReference type="ARBA" id="ARBA00023163"/>
    </source>
</evidence>
<dbReference type="GO" id="GO:0003677">
    <property type="term" value="F:DNA binding"/>
    <property type="evidence" value="ECO:0007669"/>
    <property type="project" value="UniProtKB-KW"/>
</dbReference>
<dbReference type="PROSITE" id="PS51005">
    <property type="entry name" value="NAC"/>
    <property type="match status" value="1"/>
</dbReference>
<evidence type="ECO:0000256" key="2">
    <source>
        <dbReference type="ARBA" id="ARBA00023125"/>
    </source>
</evidence>
<accession>A0A2G5DLQ9</accession>
<sequence>MEEEYMMMMESNGEEEAILVLPPGFRFCPTKQELLKYYLYNKVVGEDLPALNVILEKTLYGDKAEEPSQIFAGSSEEFLYIFTLVNKKFDNVNGKKMDRETGKGRWEMQNNHPVYDDPPYQTTVIGYDKTFNYIKNADKKSNKMNSKVRHGKRESKKIKEDEEKISWIMHEYTFEYAPSHKQQAEWTICKIRKKISSKNKDVSMPESKRARTSYALALPPKTAKPSDVRLLQKNHNQYLQSTLVVMPGQQKSDHPHPESQPCTHFRHDSDKSETDSISWAMAYTPFAGAMSIISDVPPEHSQPIQSYNPSPHDHIDALPVHQDDAIFSLDDLVQLPSLGEDDVYSLKKVQSFTDMVLADDDMNLPTLD</sequence>
<dbReference type="Pfam" id="PF02365">
    <property type="entry name" value="NAM"/>
    <property type="match status" value="1"/>
</dbReference>
<keyword evidence="4" id="KW-0539">Nucleus</keyword>
<evidence type="ECO:0000256" key="5">
    <source>
        <dbReference type="SAM" id="MobiDB-lite"/>
    </source>
</evidence>
<feature type="region of interest" description="Disordered" evidence="5">
    <location>
        <begin position="248"/>
        <end position="271"/>
    </location>
</feature>
<dbReference type="AlphaFoldDB" id="A0A2G5DLQ9"/>
<dbReference type="InterPro" id="IPR036093">
    <property type="entry name" value="NAC_dom_sf"/>
</dbReference>
<dbReference type="Proteomes" id="UP000230069">
    <property type="component" value="Unassembled WGS sequence"/>
</dbReference>
<protein>
    <recommendedName>
        <fullName evidence="6">NAC domain-containing protein</fullName>
    </recommendedName>
</protein>
<evidence type="ECO:0000313" key="7">
    <source>
        <dbReference type="EMBL" id="PIA44444.1"/>
    </source>
</evidence>
<evidence type="ECO:0000313" key="8">
    <source>
        <dbReference type="Proteomes" id="UP000230069"/>
    </source>
</evidence>
<evidence type="ECO:0000259" key="6">
    <source>
        <dbReference type="PROSITE" id="PS51005"/>
    </source>
</evidence>
<dbReference type="Gene3D" id="2.170.150.80">
    <property type="entry name" value="NAC domain"/>
    <property type="match status" value="1"/>
</dbReference>
<keyword evidence="3" id="KW-0804">Transcription</keyword>
<evidence type="ECO:0000256" key="4">
    <source>
        <dbReference type="ARBA" id="ARBA00023242"/>
    </source>
</evidence>
<dbReference type="OrthoDB" id="782339at2759"/>
<dbReference type="PANTHER" id="PTHR31719">
    <property type="entry name" value="NAC TRANSCRIPTION FACTOR 56"/>
    <property type="match status" value="1"/>
</dbReference>
<dbReference type="PANTHER" id="PTHR31719:SF179">
    <property type="entry name" value="OS08G0148400 PROTEIN"/>
    <property type="match status" value="1"/>
</dbReference>
<keyword evidence="2" id="KW-0238">DNA-binding</keyword>
<organism evidence="7 8">
    <name type="scientific">Aquilegia coerulea</name>
    <name type="common">Rocky mountain columbine</name>
    <dbReference type="NCBI Taxonomy" id="218851"/>
    <lineage>
        <taxon>Eukaryota</taxon>
        <taxon>Viridiplantae</taxon>
        <taxon>Streptophyta</taxon>
        <taxon>Embryophyta</taxon>
        <taxon>Tracheophyta</taxon>
        <taxon>Spermatophyta</taxon>
        <taxon>Magnoliopsida</taxon>
        <taxon>Ranunculales</taxon>
        <taxon>Ranunculaceae</taxon>
        <taxon>Thalictroideae</taxon>
        <taxon>Aquilegia</taxon>
    </lineage>
</organism>
<dbReference type="InParanoid" id="A0A2G5DLQ9"/>
<feature type="domain" description="NAC" evidence="6">
    <location>
        <begin position="21"/>
        <end position="194"/>
    </location>
</feature>
<reference evidence="7 8" key="1">
    <citation type="submission" date="2017-09" db="EMBL/GenBank/DDBJ databases">
        <title>WGS assembly of Aquilegia coerulea Goldsmith.</title>
        <authorList>
            <person name="Hodges S."/>
            <person name="Kramer E."/>
            <person name="Nordborg M."/>
            <person name="Tomkins J."/>
            <person name="Borevitz J."/>
            <person name="Derieg N."/>
            <person name="Yan J."/>
            <person name="Mihaltcheva S."/>
            <person name="Hayes R.D."/>
            <person name="Rokhsar D."/>
        </authorList>
    </citation>
    <scope>NUCLEOTIDE SEQUENCE [LARGE SCALE GENOMIC DNA]</scope>
    <source>
        <strain evidence="8">cv. Goldsmith</strain>
    </source>
</reference>
<keyword evidence="1" id="KW-0805">Transcription regulation</keyword>
<dbReference type="InterPro" id="IPR003441">
    <property type="entry name" value="NAC-dom"/>
</dbReference>